<reference evidence="2 3" key="1">
    <citation type="submission" date="2019-10" db="EMBL/GenBank/DDBJ databases">
        <title>Whole genome shotgun sequence of Acrocarpospora pleiomorpha NBRC 16267.</title>
        <authorList>
            <person name="Ichikawa N."/>
            <person name="Kimura A."/>
            <person name="Kitahashi Y."/>
            <person name="Komaki H."/>
            <person name="Oguchi A."/>
        </authorList>
    </citation>
    <scope>NUCLEOTIDE SEQUENCE [LARGE SCALE GENOMIC DNA]</scope>
    <source>
        <strain evidence="2 3">NBRC 16267</strain>
    </source>
</reference>
<comment type="caution">
    <text evidence="2">The sequence shown here is derived from an EMBL/GenBank/DDBJ whole genome shotgun (WGS) entry which is preliminary data.</text>
</comment>
<keyword evidence="3" id="KW-1185">Reference proteome</keyword>
<evidence type="ECO:0000256" key="1">
    <source>
        <dbReference type="SAM" id="MobiDB-lite"/>
    </source>
</evidence>
<feature type="region of interest" description="Disordered" evidence="1">
    <location>
        <begin position="85"/>
        <end position="150"/>
    </location>
</feature>
<dbReference type="InterPro" id="IPR025455">
    <property type="entry name" value="DUF4276"/>
</dbReference>
<proteinExistence type="predicted"/>
<dbReference type="Pfam" id="PF14103">
    <property type="entry name" value="DUF4276"/>
    <property type="match status" value="1"/>
</dbReference>
<dbReference type="EMBL" id="BLAF01000095">
    <property type="protein sequence ID" value="GES26718.1"/>
    <property type="molecule type" value="Genomic_DNA"/>
</dbReference>
<dbReference type="AlphaFoldDB" id="A0A5M3Y5Y3"/>
<gene>
    <name evidence="2" type="ORF">Aple_096170</name>
</gene>
<sequence length="150" mass="16500">MRGDITRLLNDTSLTALTTLIDYYAFPSDAPGMAARPMNGTPVDRVRHVERALAEAMGSPRFVPHLVLHETEAWVLADCNRLAEAMGSPCPDLAQQVTSLGGPEPVNDHPSTAPSKRIGEAYQDYRKTGRRPNDHRRPGRGGRPRPLPPR</sequence>
<evidence type="ECO:0000313" key="3">
    <source>
        <dbReference type="Proteomes" id="UP000377595"/>
    </source>
</evidence>
<accession>A0A5M3Y5Y3</accession>
<name>A0A5M3Y5Y3_9ACTN</name>
<evidence type="ECO:0000313" key="2">
    <source>
        <dbReference type="EMBL" id="GES26718.1"/>
    </source>
</evidence>
<dbReference type="Proteomes" id="UP000377595">
    <property type="component" value="Unassembled WGS sequence"/>
</dbReference>
<feature type="compositionally biased region" description="Basic and acidic residues" evidence="1">
    <location>
        <begin position="117"/>
        <end position="136"/>
    </location>
</feature>
<organism evidence="2 3">
    <name type="scientific">Acrocarpospora pleiomorpha</name>
    <dbReference type="NCBI Taxonomy" id="90975"/>
    <lineage>
        <taxon>Bacteria</taxon>
        <taxon>Bacillati</taxon>
        <taxon>Actinomycetota</taxon>
        <taxon>Actinomycetes</taxon>
        <taxon>Streptosporangiales</taxon>
        <taxon>Streptosporangiaceae</taxon>
        <taxon>Acrocarpospora</taxon>
    </lineage>
</organism>
<protein>
    <submittedName>
        <fullName evidence="2">Uncharacterized protein</fullName>
    </submittedName>
</protein>